<evidence type="ECO:0000256" key="5">
    <source>
        <dbReference type="HAMAP-Rule" id="MF_00299"/>
    </source>
</evidence>
<dbReference type="Pfam" id="PF01885">
    <property type="entry name" value="PTS_2-RNA"/>
    <property type="match status" value="1"/>
</dbReference>
<keyword evidence="7" id="KW-1185">Reference proteome</keyword>
<protein>
    <recommendedName>
        <fullName evidence="5">Probable RNA 2'-phosphotransferase</fullName>
        <ecNumber evidence="5">2.7.1.-</ecNumber>
    </recommendedName>
</protein>
<sequence length="170" mass="19171">MDLNKTSRFISLILRHRPDTIGISLDEHGWASVEELLAGISKTQYIDMAMLEKIVATDSKQRYSFNEGKTLIRANQGHSIDVDVELPKKQPPVILYHGTGEKYVISIDEQGLIPRSRLYVHLSGDEATATIVGSRHGRPVVYEVLASQMYHDGYEFFQSHGDMNCSFFAL</sequence>
<comment type="function">
    <text evidence="4 5">Removes the 2'-phosphate from RNA via an intermediate in which the phosphate is ADP-ribosylated by NAD followed by a presumed transesterification to release the RNA and generate ADP-ribose 1''-2''-cyclic phosphate (APPR&gt;P). May function as an ADP-ribosylase.</text>
</comment>
<dbReference type="InterPro" id="IPR042081">
    <property type="entry name" value="RNA_2'-PTrans_C"/>
</dbReference>
<evidence type="ECO:0000256" key="4">
    <source>
        <dbReference type="ARBA" id="ARBA00025212"/>
    </source>
</evidence>
<comment type="similarity">
    <text evidence="1 5">Belongs to the KptA/TPT1 family.</text>
</comment>
<dbReference type="RefSeq" id="WP_132090421.1">
    <property type="nucleotide sequence ID" value="NZ_JANKAQ010000004.1"/>
</dbReference>
<comment type="caution">
    <text evidence="6">The sequence shown here is derived from an EMBL/GenBank/DDBJ whole genome shotgun (WGS) entry which is preliminary data.</text>
</comment>
<dbReference type="PANTHER" id="PTHR12684:SF2">
    <property type="entry name" value="TRNA 2'-PHOSPHOTRANSFERASE 1"/>
    <property type="match status" value="1"/>
</dbReference>
<dbReference type="EMBL" id="SLXA01000004">
    <property type="protein sequence ID" value="TCO85091.1"/>
    <property type="molecule type" value="Genomic_DNA"/>
</dbReference>
<dbReference type="PANTHER" id="PTHR12684">
    <property type="entry name" value="PUTATIVE PHOSPHOTRANSFERASE"/>
    <property type="match status" value="1"/>
</dbReference>
<proteinExistence type="inferred from homology"/>
<organism evidence="6 7">
    <name type="scientific">Frisingicoccus caecimuris</name>
    <dbReference type="NCBI Taxonomy" id="1796636"/>
    <lineage>
        <taxon>Bacteria</taxon>
        <taxon>Bacillati</taxon>
        <taxon>Bacillota</taxon>
        <taxon>Clostridia</taxon>
        <taxon>Lachnospirales</taxon>
        <taxon>Lachnospiraceae</taxon>
        <taxon>Frisingicoccus</taxon>
    </lineage>
</organism>
<evidence type="ECO:0000256" key="3">
    <source>
        <dbReference type="ARBA" id="ARBA00023027"/>
    </source>
</evidence>
<gene>
    <name evidence="5" type="primary">kptA</name>
    <name evidence="6" type="ORF">EV212_104146</name>
</gene>
<dbReference type="SUPFAM" id="SSF56399">
    <property type="entry name" value="ADP-ribosylation"/>
    <property type="match status" value="1"/>
</dbReference>
<evidence type="ECO:0000256" key="1">
    <source>
        <dbReference type="ARBA" id="ARBA00009836"/>
    </source>
</evidence>
<reference evidence="6 7" key="1">
    <citation type="submission" date="2019-03" db="EMBL/GenBank/DDBJ databases">
        <title>Genomic Encyclopedia of Type Strains, Phase IV (KMG-IV): sequencing the most valuable type-strain genomes for metagenomic binning, comparative biology and taxonomic classification.</title>
        <authorList>
            <person name="Goeker M."/>
        </authorList>
    </citation>
    <scope>NUCLEOTIDE SEQUENCE [LARGE SCALE GENOMIC DNA]</scope>
    <source>
        <strain evidence="6 7">DSM 28559</strain>
    </source>
</reference>
<keyword evidence="3 5" id="KW-0520">NAD</keyword>
<name>A0A4R2LD19_9FIRM</name>
<dbReference type="GO" id="GO:0003950">
    <property type="term" value="F:NAD+ poly-ADP-ribosyltransferase activity"/>
    <property type="evidence" value="ECO:0007669"/>
    <property type="project" value="InterPro"/>
</dbReference>
<keyword evidence="2 5" id="KW-0808">Transferase</keyword>
<dbReference type="InterPro" id="IPR002745">
    <property type="entry name" value="Ptrans_KptA/Tpt1"/>
</dbReference>
<dbReference type="Proteomes" id="UP000295711">
    <property type="component" value="Unassembled WGS sequence"/>
</dbReference>
<dbReference type="HAMAP" id="MF_00299">
    <property type="entry name" value="KptA"/>
    <property type="match status" value="1"/>
</dbReference>
<dbReference type="AlphaFoldDB" id="A0A4R2LD19"/>
<dbReference type="InterPro" id="IPR022928">
    <property type="entry name" value="RNA_2'-PTrans_KptA"/>
</dbReference>
<dbReference type="Gene3D" id="3.20.170.30">
    <property type="match status" value="1"/>
</dbReference>
<dbReference type="GO" id="GO:0000215">
    <property type="term" value="F:tRNA 2'-phosphotransferase activity"/>
    <property type="evidence" value="ECO:0007669"/>
    <property type="project" value="TreeGrafter"/>
</dbReference>
<evidence type="ECO:0000313" key="7">
    <source>
        <dbReference type="Proteomes" id="UP000295711"/>
    </source>
</evidence>
<dbReference type="GO" id="GO:0006388">
    <property type="term" value="P:tRNA splicing, via endonucleolytic cleavage and ligation"/>
    <property type="evidence" value="ECO:0007669"/>
    <property type="project" value="UniProtKB-UniRule"/>
</dbReference>
<accession>A0A4R2LD19</accession>
<evidence type="ECO:0000256" key="2">
    <source>
        <dbReference type="ARBA" id="ARBA00022679"/>
    </source>
</evidence>
<evidence type="ECO:0000313" key="6">
    <source>
        <dbReference type="EMBL" id="TCO85091.1"/>
    </source>
</evidence>
<dbReference type="Gene3D" id="1.10.10.970">
    <property type="entry name" value="RNA 2'-phosphotransferase, Tpt1/KptA family, N-terminal domain"/>
    <property type="match status" value="1"/>
</dbReference>
<dbReference type="EC" id="2.7.1.-" evidence="5"/>
<dbReference type="InterPro" id="IPR042080">
    <property type="entry name" value="RNA_2'-PTrans_N"/>
</dbReference>
<dbReference type="OrthoDB" id="4537997at2"/>